<protein>
    <recommendedName>
        <fullName evidence="3">SnoaL-like domain-containing protein</fullName>
    </recommendedName>
</protein>
<proteinExistence type="predicted"/>
<organism evidence="1 2">
    <name type="scientific">Ramularia collo-cygni</name>
    <dbReference type="NCBI Taxonomy" id="112498"/>
    <lineage>
        <taxon>Eukaryota</taxon>
        <taxon>Fungi</taxon>
        <taxon>Dikarya</taxon>
        <taxon>Ascomycota</taxon>
        <taxon>Pezizomycotina</taxon>
        <taxon>Dothideomycetes</taxon>
        <taxon>Dothideomycetidae</taxon>
        <taxon>Mycosphaerellales</taxon>
        <taxon>Mycosphaerellaceae</taxon>
        <taxon>Ramularia</taxon>
    </lineage>
</organism>
<accession>A0A2D3UR25</accession>
<dbReference type="RefSeq" id="XP_023623791.1">
    <property type="nucleotide sequence ID" value="XM_023768023.1"/>
</dbReference>
<name>A0A2D3UR25_9PEZI</name>
<dbReference type="AlphaFoldDB" id="A0A2D3UR25"/>
<evidence type="ECO:0008006" key="3">
    <source>
        <dbReference type="Google" id="ProtNLM"/>
    </source>
</evidence>
<dbReference type="GeneID" id="35597946"/>
<dbReference type="EMBL" id="FJUY01000003">
    <property type="protein sequence ID" value="CZT16898.1"/>
    <property type="molecule type" value="Genomic_DNA"/>
</dbReference>
<dbReference type="Proteomes" id="UP000225277">
    <property type="component" value="Unassembled WGS sequence"/>
</dbReference>
<keyword evidence="2" id="KW-1185">Reference proteome</keyword>
<gene>
    <name evidence="1" type="ORF">RCC_02733</name>
</gene>
<evidence type="ECO:0000313" key="2">
    <source>
        <dbReference type="Proteomes" id="UP000225277"/>
    </source>
</evidence>
<dbReference type="OrthoDB" id="414540at2759"/>
<sequence length="198" mass="21947">MHNSSTNAKAPHLQLYDTLESTAIAFVNSLVARRFSHQPDYSRLWEVAAPSFRISFAPASFADTSPTLGEAYDMPSYCDLIRRMTAGNHLHVSDARLRDVTVDVKKCTAVVRAEYFLRVDDPIGDLCGESLGKGFREKGAGGNAGTTCVNETVYFLQMTEKGDKIFDVVQYVDPMAMNSVNESVVRLGRENYDESALF</sequence>
<reference evidence="1 2" key="1">
    <citation type="submission" date="2016-03" db="EMBL/GenBank/DDBJ databases">
        <authorList>
            <person name="Ploux O."/>
        </authorList>
    </citation>
    <scope>NUCLEOTIDE SEQUENCE [LARGE SCALE GENOMIC DNA]</scope>
    <source>
        <strain evidence="1 2">URUG2</strain>
    </source>
</reference>
<evidence type="ECO:0000313" key="1">
    <source>
        <dbReference type="EMBL" id="CZT16898.1"/>
    </source>
</evidence>